<dbReference type="InterPro" id="IPR013780">
    <property type="entry name" value="Glyco_hydro_b"/>
</dbReference>
<evidence type="ECO:0000313" key="6">
    <source>
        <dbReference type="EMBL" id="KRK72469.1"/>
    </source>
</evidence>
<dbReference type="GO" id="GO:0005975">
    <property type="term" value="P:carbohydrate metabolic process"/>
    <property type="evidence" value="ECO:0007669"/>
    <property type="project" value="InterPro"/>
</dbReference>
<dbReference type="SUPFAM" id="SSF74650">
    <property type="entry name" value="Galactose mutarotase-like"/>
    <property type="match status" value="1"/>
</dbReference>
<protein>
    <submittedName>
        <fullName evidence="6">Alpha-glucosidase</fullName>
    </submittedName>
</protein>
<dbReference type="GO" id="GO:0004553">
    <property type="term" value="F:hydrolase activity, hydrolyzing O-glycosyl compounds"/>
    <property type="evidence" value="ECO:0007669"/>
    <property type="project" value="InterPro"/>
</dbReference>
<dbReference type="InterPro" id="IPR048395">
    <property type="entry name" value="Glyco_hydro_31_C"/>
</dbReference>
<evidence type="ECO:0000313" key="7">
    <source>
        <dbReference type="Proteomes" id="UP000051804"/>
    </source>
</evidence>
<feature type="domain" description="Glycosyl hydrolase family 31 C-terminal" evidence="5">
    <location>
        <begin position="589"/>
        <end position="683"/>
    </location>
</feature>
<dbReference type="Pfam" id="PF17137">
    <property type="entry name" value="DUF5110"/>
    <property type="match status" value="1"/>
</dbReference>
<comment type="caution">
    <text evidence="6">The sequence shown here is derived from an EMBL/GenBank/DDBJ whole genome shotgun (WGS) entry which is preliminary data.</text>
</comment>
<dbReference type="RefSeq" id="WP_056950944.1">
    <property type="nucleotide sequence ID" value="NZ_AZDJ01000022.1"/>
</dbReference>
<keyword evidence="2" id="KW-0326">Glycosidase</keyword>
<dbReference type="Pfam" id="PF21365">
    <property type="entry name" value="Glyco_hydro_31_3rd"/>
    <property type="match status" value="1"/>
</dbReference>
<dbReference type="Gene3D" id="2.60.40.1180">
    <property type="entry name" value="Golgi alpha-mannosidase II"/>
    <property type="match status" value="2"/>
</dbReference>
<dbReference type="InterPro" id="IPR011013">
    <property type="entry name" value="Gal_mutarotase_sf_dom"/>
</dbReference>
<dbReference type="SUPFAM" id="SSF51445">
    <property type="entry name" value="(Trans)glycosidases"/>
    <property type="match status" value="1"/>
</dbReference>
<proteinExistence type="inferred from homology"/>
<dbReference type="OrthoDB" id="176168at2"/>
<dbReference type="PANTHER" id="PTHR22762:SF166">
    <property type="entry name" value="ALPHA-GLUCOSIDASE"/>
    <property type="match status" value="1"/>
</dbReference>
<evidence type="ECO:0000256" key="2">
    <source>
        <dbReference type="RuleBase" id="RU361185"/>
    </source>
</evidence>
<feature type="domain" description="Glycoside hydrolase family 31 TIM barrel" evidence="3">
    <location>
        <begin position="437"/>
        <end position="580"/>
    </location>
</feature>
<keyword evidence="7" id="KW-1185">Reference proteome</keyword>
<evidence type="ECO:0000256" key="1">
    <source>
        <dbReference type="ARBA" id="ARBA00007806"/>
    </source>
</evidence>
<sequence>MENPNAMTHVAAAAGMVTFQYHDWFARLSAVNAHLWRLQVSRTQDWPKTPDIPVDPKLANQHDATVATGGRGQHYAAPIITATDQAAVTRTGNQVSCGPTTITLATDRLTLPNVTLRLPQLTATGWTMRVISPDSPAYFGGGTQNGRVSLNGLLVQIANENRWTQDGVSSPVPFYWSTTGYGLLANTFTPGEYDFSNPASGVMLSHDGENVDVYLLLGDTPASLLHGYHELTGLPNLNPTFSYYPAHFNAYNRDYWVPVTPASAGAIRFEDGRWYKEYQPLNPQTFNLGYRPGAITVAGQSLVPNVYGNGNVTFTEPDAAGMPRRALRETLNGEHDRQFSARAVIDRYAKAGLPLGWLIPNDGYGAGYGQTGTFAGDLANLSSFADYARSRGVTTGLWTQAALAPKDAQAPQAGERDLAAELDQAGVRALKTDVAWVGEGYTFGLNATTAAGTAMRQRNLRPMIVTVDGWAGTQRDATVWSGDQAGSDWQNLAMHIGTYLSTGLSGNPNVASDVDGIYGGDDPVIQTRDLQWKAFTPYLFAMDGWGSQPKTMGLAAGDPYLSINRAFLQYHTMLLPYFETLAWAARTTGAPILRPTFWEFPSSYAYRHLNDQLLLGSALLLAPIQSDYGLTASGAGRRAHLYLPAGEWRDFWTGEPMAGERTLSDVPAPLGQFPIYVRAGSLIPLTPASQNPAARQAVRLLDYYPGPASTLTVTASDGESLAYTTGAISQTHLTAASTPRTITLTIAATTGHYAGEPAAQPTTMFVALATAPTAVSVTANDEQLPVTTAFGLREHDPLARSETGVSIHIPALPTHTTTIRVAITR</sequence>
<name>A0A0R1JM17_9LACO</name>
<gene>
    <name evidence="6" type="ORF">FD02_GL001441</name>
</gene>
<dbReference type="Pfam" id="PF01055">
    <property type="entry name" value="Glyco_hydro_31_2nd"/>
    <property type="match status" value="1"/>
</dbReference>
<dbReference type="PATRIC" id="fig|1291734.4.peg.1484"/>
<dbReference type="CDD" id="cd14752">
    <property type="entry name" value="GH31_N"/>
    <property type="match status" value="1"/>
</dbReference>
<evidence type="ECO:0000259" key="4">
    <source>
        <dbReference type="Pfam" id="PF17137"/>
    </source>
</evidence>
<keyword evidence="2" id="KW-0378">Hydrolase</keyword>
<accession>A0A0R1JM17</accession>
<dbReference type="InterPro" id="IPR017853">
    <property type="entry name" value="GH"/>
</dbReference>
<dbReference type="SUPFAM" id="SSF51011">
    <property type="entry name" value="Glycosyl hydrolase domain"/>
    <property type="match status" value="1"/>
</dbReference>
<reference evidence="6 7" key="1">
    <citation type="journal article" date="2015" name="Genome Announc.">
        <title>Expanding the biotechnology potential of lactobacilli through comparative genomics of 213 strains and associated genera.</title>
        <authorList>
            <person name="Sun Z."/>
            <person name="Harris H.M."/>
            <person name="McCann A."/>
            <person name="Guo C."/>
            <person name="Argimon S."/>
            <person name="Zhang W."/>
            <person name="Yang X."/>
            <person name="Jeffery I.B."/>
            <person name="Cooney J.C."/>
            <person name="Kagawa T.F."/>
            <person name="Liu W."/>
            <person name="Song Y."/>
            <person name="Salvetti E."/>
            <person name="Wrobel A."/>
            <person name="Rasinkangas P."/>
            <person name="Parkhill J."/>
            <person name="Rea M.C."/>
            <person name="O'Sullivan O."/>
            <person name="Ritari J."/>
            <person name="Douillard F.P."/>
            <person name="Paul Ross R."/>
            <person name="Yang R."/>
            <person name="Briner A.E."/>
            <person name="Felis G.E."/>
            <person name="de Vos W.M."/>
            <person name="Barrangou R."/>
            <person name="Klaenhammer T.R."/>
            <person name="Caufield P.W."/>
            <person name="Cui Y."/>
            <person name="Zhang H."/>
            <person name="O'Toole P.W."/>
        </authorList>
    </citation>
    <scope>NUCLEOTIDE SEQUENCE [LARGE SCALE GENOMIC DNA]</scope>
    <source>
        <strain evidence="6 7">JCM 17158</strain>
    </source>
</reference>
<dbReference type="STRING" id="1291734.FD02_GL001441"/>
<dbReference type="Gene3D" id="3.20.20.80">
    <property type="entry name" value="Glycosidases"/>
    <property type="match status" value="1"/>
</dbReference>
<dbReference type="AlphaFoldDB" id="A0A0R1JM17"/>
<dbReference type="Proteomes" id="UP000051804">
    <property type="component" value="Unassembled WGS sequence"/>
</dbReference>
<evidence type="ECO:0000259" key="5">
    <source>
        <dbReference type="Pfam" id="PF21365"/>
    </source>
</evidence>
<dbReference type="Gene3D" id="2.60.40.1760">
    <property type="entry name" value="glycosyl hydrolase (family 31)"/>
    <property type="match status" value="1"/>
</dbReference>
<evidence type="ECO:0000259" key="3">
    <source>
        <dbReference type="Pfam" id="PF01055"/>
    </source>
</evidence>
<dbReference type="InterPro" id="IPR033403">
    <property type="entry name" value="DUF5110"/>
</dbReference>
<dbReference type="GO" id="GO:0030246">
    <property type="term" value="F:carbohydrate binding"/>
    <property type="evidence" value="ECO:0007669"/>
    <property type="project" value="InterPro"/>
</dbReference>
<dbReference type="EMBL" id="AZDJ01000022">
    <property type="protein sequence ID" value="KRK72469.1"/>
    <property type="molecule type" value="Genomic_DNA"/>
</dbReference>
<dbReference type="InterPro" id="IPR000322">
    <property type="entry name" value="Glyco_hydro_31_TIM"/>
</dbReference>
<comment type="similarity">
    <text evidence="1 2">Belongs to the glycosyl hydrolase 31 family.</text>
</comment>
<dbReference type="PANTHER" id="PTHR22762">
    <property type="entry name" value="ALPHA-GLUCOSIDASE"/>
    <property type="match status" value="1"/>
</dbReference>
<organism evidence="6 7">
    <name type="scientific">Lacticaseibacillus nasuensis JCM 17158</name>
    <dbReference type="NCBI Taxonomy" id="1291734"/>
    <lineage>
        <taxon>Bacteria</taxon>
        <taxon>Bacillati</taxon>
        <taxon>Bacillota</taxon>
        <taxon>Bacilli</taxon>
        <taxon>Lactobacillales</taxon>
        <taxon>Lactobacillaceae</taxon>
        <taxon>Lacticaseibacillus</taxon>
    </lineage>
</organism>
<feature type="domain" description="DUF5110" evidence="4">
    <location>
        <begin position="701"/>
        <end position="760"/>
    </location>
</feature>